<keyword evidence="4" id="KW-0378">Hydrolase</keyword>
<keyword evidence="2" id="KW-0472">Membrane</keyword>
<evidence type="ECO:0000313" key="5">
    <source>
        <dbReference type="Proteomes" id="UP001596274"/>
    </source>
</evidence>
<dbReference type="GO" id="GO:0016787">
    <property type="term" value="F:hydrolase activity"/>
    <property type="evidence" value="ECO:0007669"/>
    <property type="project" value="UniProtKB-KW"/>
</dbReference>
<accession>A0ABD5T2E7</accession>
<dbReference type="AlphaFoldDB" id="A0ABD5T2E7"/>
<keyword evidence="2" id="KW-1133">Transmembrane helix</keyword>
<feature type="domain" description="Restriction endonuclease type IV Mrr" evidence="3">
    <location>
        <begin position="37"/>
        <end position="117"/>
    </location>
</feature>
<evidence type="ECO:0000313" key="4">
    <source>
        <dbReference type="EMBL" id="MFC6770361.1"/>
    </source>
</evidence>
<dbReference type="InterPro" id="IPR011335">
    <property type="entry name" value="Restrct_endonuc-II-like"/>
</dbReference>
<keyword evidence="5" id="KW-1185">Reference proteome</keyword>
<proteinExistence type="predicted"/>
<feature type="transmembrane region" description="Helical" evidence="2">
    <location>
        <begin position="187"/>
        <end position="206"/>
    </location>
</feature>
<evidence type="ECO:0000259" key="3">
    <source>
        <dbReference type="Pfam" id="PF04471"/>
    </source>
</evidence>
<feature type="transmembrane region" description="Helical" evidence="2">
    <location>
        <begin position="218"/>
        <end position="235"/>
    </location>
</feature>
<keyword evidence="4" id="KW-0540">Nuclease</keyword>
<dbReference type="GO" id="GO:0004519">
    <property type="term" value="F:endonuclease activity"/>
    <property type="evidence" value="ECO:0007669"/>
    <property type="project" value="UniProtKB-KW"/>
</dbReference>
<feature type="region of interest" description="Disordered" evidence="1">
    <location>
        <begin position="1"/>
        <end position="20"/>
    </location>
</feature>
<dbReference type="Proteomes" id="UP001596274">
    <property type="component" value="Unassembled WGS sequence"/>
</dbReference>
<keyword evidence="2" id="KW-0812">Transmembrane</keyword>
<evidence type="ECO:0000256" key="1">
    <source>
        <dbReference type="SAM" id="MobiDB-lite"/>
    </source>
</evidence>
<dbReference type="Pfam" id="PF04471">
    <property type="entry name" value="Mrr_cat"/>
    <property type="match status" value="1"/>
</dbReference>
<gene>
    <name evidence="4" type="ORF">ACFQDD_02265</name>
</gene>
<keyword evidence="4" id="KW-0255">Endonuclease</keyword>
<feature type="region of interest" description="Disordered" evidence="1">
    <location>
        <begin position="28"/>
        <end position="49"/>
    </location>
</feature>
<organism evidence="4 5">
    <name type="scientific">Halorubrum pallidum</name>
    <dbReference type="NCBI Taxonomy" id="1526114"/>
    <lineage>
        <taxon>Archaea</taxon>
        <taxon>Methanobacteriati</taxon>
        <taxon>Methanobacteriota</taxon>
        <taxon>Stenosarchaea group</taxon>
        <taxon>Halobacteria</taxon>
        <taxon>Halobacteriales</taxon>
        <taxon>Haloferacaceae</taxon>
        <taxon>Halorubrum</taxon>
    </lineage>
</organism>
<comment type="caution">
    <text evidence="4">The sequence shown here is derived from an EMBL/GenBank/DDBJ whole genome shotgun (WGS) entry which is preliminary data.</text>
</comment>
<sequence length="237" mass="26379">MSILDTETGEPSSSLAKGVAKEKELARDLRIKNPSATVTRTPQTGDGGKDLIVESGERRLYYEVKNWERSMSVHDLNRYITLHENSDADVRVFNKGGFSDAAHQLASEAGVELTTGSDYTSPSGGDVTQWCFSRVRSVASKSVRKAASSISRAAIRVGRTSKRFVYRGARYVGPVIYTTAKKIKKRLSFRQVAILGVIFGPIWLYHKWRKDEYSHGDFAKLVGGILLCLILDSIFKR</sequence>
<dbReference type="SUPFAM" id="SSF52980">
    <property type="entry name" value="Restriction endonuclease-like"/>
    <property type="match status" value="1"/>
</dbReference>
<evidence type="ECO:0000256" key="2">
    <source>
        <dbReference type="SAM" id="Phobius"/>
    </source>
</evidence>
<protein>
    <submittedName>
        <fullName evidence="4">Restriction endonuclease</fullName>
        <ecNumber evidence="4">3.1.21.-</ecNumber>
    </submittedName>
</protein>
<reference evidence="4 5" key="1">
    <citation type="journal article" date="2019" name="Int. J. Syst. Evol. Microbiol.">
        <title>The Global Catalogue of Microorganisms (GCM) 10K type strain sequencing project: providing services to taxonomists for standard genome sequencing and annotation.</title>
        <authorList>
            <consortium name="The Broad Institute Genomics Platform"/>
            <consortium name="The Broad Institute Genome Sequencing Center for Infectious Disease"/>
            <person name="Wu L."/>
            <person name="Ma J."/>
        </authorList>
    </citation>
    <scope>NUCLEOTIDE SEQUENCE [LARGE SCALE GENOMIC DNA]</scope>
    <source>
        <strain evidence="4 5">PJ61</strain>
    </source>
</reference>
<dbReference type="EC" id="3.1.21.-" evidence="4"/>
<feature type="compositionally biased region" description="Polar residues" evidence="1">
    <location>
        <begin position="34"/>
        <end position="44"/>
    </location>
</feature>
<dbReference type="InterPro" id="IPR007560">
    <property type="entry name" value="Restrct_endonuc_IV_Mrr"/>
</dbReference>
<name>A0ABD5T2E7_9EURY</name>
<dbReference type="EMBL" id="JBHSWT010000045">
    <property type="protein sequence ID" value="MFC6770361.1"/>
    <property type="molecule type" value="Genomic_DNA"/>
</dbReference>